<comment type="caution">
    <text evidence="2">The sequence shown here is derived from an EMBL/GenBank/DDBJ whole genome shotgun (WGS) entry which is preliminary data.</text>
</comment>
<dbReference type="Gene3D" id="3.10.20.440">
    <property type="entry name" value="2Fe-2S iron-sulphur cluster binding domain, sarcosine oxidase, alpha subunit, N-terminal domain"/>
    <property type="match status" value="1"/>
</dbReference>
<sequence length="102" mass="11102">MRIIDHPILQFDNKEMVSFTFNGQQLEGIAGEPIAAALHAADIKVLRHSHTHHRPRGLFCAIGNCSSCLMTVDGIPNVRVCVEPLRANMSVETQAGKGKIIG</sequence>
<dbReference type="Pfam" id="PF13510">
    <property type="entry name" value="Fer2_4"/>
    <property type="match status" value="1"/>
</dbReference>
<accession>A0A645FFR0</accession>
<dbReference type="EMBL" id="VSSQ01059678">
    <property type="protein sequence ID" value="MPN13201.1"/>
    <property type="molecule type" value="Genomic_DNA"/>
</dbReference>
<dbReference type="EC" id="1.4.99.5" evidence="2"/>
<proteinExistence type="predicted"/>
<dbReference type="GO" id="GO:0051537">
    <property type="term" value="F:2 iron, 2 sulfur cluster binding"/>
    <property type="evidence" value="ECO:0007669"/>
    <property type="project" value="InterPro"/>
</dbReference>
<dbReference type="InterPro" id="IPR006058">
    <property type="entry name" value="2Fe2S_fd_BS"/>
</dbReference>
<keyword evidence="1 2" id="KW-0560">Oxidoreductase</keyword>
<dbReference type="InterPro" id="IPR042204">
    <property type="entry name" value="2Fe-2S-bd_N"/>
</dbReference>
<reference evidence="2" key="1">
    <citation type="submission" date="2019-08" db="EMBL/GenBank/DDBJ databases">
        <authorList>
            <person name="Kucharzyk K."/>
            <person name="Murdoch R.W."/>
            <person name="Higgins S."/>
            <person name="Loffler F."/>
        </authorList>
    </citation>
    <scope>NUCLEOTIDE SEQUENCE</scope>
</reference>
<name>A0A645FFR0_9ZZZZ</name>
<protein>
    <submittedName>
        <fullName evidence="2">Hydrogen cyanide synthase subunit HcnA</fullName>
        <ecNumber evidence="2">1.4.99.5</ecNumber>
    </submittedName>
</protein>
<gene>
    <name evidence="2" type="primary">hcnA_5</name>
    <name evidence="2" type="ORF">SDC9_160521</name>
</gene>
<dbReference type="PROSITE" id="PS00197">
    <property type="entry name" value="2FE2S_FER_1"/>
    <property type="match status" value="1"/>
</dbReference>
<dbReference type="GO" id="GO:0050622">
    <property type="term" value="F:glycine dehydrogenase (cyanide-forming) activity"/>
    <property type="evidence" value="ECO:0007669"/>
    <property type="project" value="UniProtKB-EC"/>
</dbReference>
<organism evidence="2">
    <name type="scientific">bioreactor metagenome</name>
    <dbReference type="NCBI Taxonomy" id="1076179"/>
    <lineage>
        <taxon>unclassified sequences</taxon>
        <taxon>metagenomes</taxon>
        <taxon>ecological metagenomes</taxon>
    </lineage>
</organism>
<dbReference type="SUPFAM" id="SSF54292">
    <property type="entry name" value="2Fe-2S ferredoxin-like"/>
    <property type="match status" value="1"/>
</dbReference>
<dbReference type="InterPro" id="IPR036010">
    <property type="entry name" value="2Fe-2S_ferredoxin-like_sf"/>
</dbReference>
<dbReference type="AlphaFoldDB" id="A0A645FFR0"/>
<evidence type="ECO:0000313" key="2">
    <source>
        <dbReference type="EMBL" id="MPN13201.1"/>
    </source>
</evidence>
<evidence type="ECO:0000256" key="1">
    <source>
        <dbReference type="ARBA" id="ARBA00023002"/>
    </source>
</evidence>